<keyword evidence="2" id="KW-1185">Reference proteome</keyword>
<dbReference type="RefSeq" id="WP_380540718.1">
    <property type="nucleotide sequence ID" value="NZ_JBHFAB010000023.1"/>
</dbReference>
<evidence type="ECO:0008006" key="3">
    <source>
        <dbReference type="Google" id="ProtNLM"/>
    </source>
</evidence>
<comment type="caution">
    <text evidence="1">The sequence shown here is derived from an EMBL/GenBank/DDBJ whole genome shotgun (WGS) entry which is preliminary data.</text>
</comment>
<protein>
    <recommendedName>
        <fullName evidence="3">Lipoprotein</fullName>
    </recommendedName>
</protein>
<dbReference type="Proteomes" id="UP001592531">
    <property type="component" value="Unassembled WGS sequence"/>
</dbReference>
<name>A0ABV6W287_9ACTN</name>
<organism evidence="1 2">
    <name type="scientific">Streptacidiphilus cavernicola</name>
    <dbReference type="NCBI Taxonomy" id="3342716"/>
    <lineage>
        <taxon>Bacteria</taxon>
        <taxon>Bacillati</taxon>
        <taxon>Actinomycetota</taxon>
        <taxon>Actinomycetes</taxon>
        <taxon>Kitasatosporales</taxon>
        <taxon>Streptomycetaceae</taxon>
        <taxon>Streptacidiphilus</taxon>
    </lineage>
</organism>
<sequence length="186" mass="19470">MAPPETSSGASARFSRKGYLAIACLAAVGIAGTWAGADLSSHHSEARPEARPAAVTAAVQARLTSWRDQGGQRQIDTVRADLRKVSADGLNFDLAAEATDCAALVRDTATAQGYPEIPDPDTQADWSQALNALQQSAADCASSAVDVTDNGVDRANFAELTASENELTEAEAPMKAALTRLQNPTW</sequence>
<accession>A0ABV6W287</accession>
<gene>
    <name evidence="1" type="ORF">ACEZDE_26255</name>
</gene>
<reference evidence="1 2" key="1">
    <citation type="submission" date="2024-09" db="EMBL/GenBank/DDBJ databases">
        <authorList>
            <person name="Lee S.D."/>
        </authorList>
    </citation>
    <scope>NUCLEOTIDE SEQUENCE [LARGE SCALE GENOMIC DNA]</scope>
    <source>
        <strain evidence="1 2">N8-3</strain>
    </source>
</reference>
<proteinExistence type="predicted"/>
<evidence type="ECO:0000313" key="1">
    <source>
        <dbReference type="EMBL" id="MFC1420115.1"/>
    </source>
</evidence>
<evidence type="ECO:0000313" key="2">
    <source>
        <dbReference type="Proteomes" id="UP001592531"/>
    </source>
</evidence>
<dbReference type="EMBL" id="JBHFAB010000023">
    <property type="protein sequence ID" value="MFC1420115.1"/>
    <property type="molecule type" value="Genomic_DNA"/>
</dbReference>